<organism evidence="1 2">
    <name type="scientific">Tolypocladium ophioglossoides (strain CBS 100239)</name>
    <name type="common">Snaketongue truffleclub</name>
    <name type="synonym">Elaphocordyceps ophioglossoides</name>
    <dbReference type="NCBI Taxonomy" id="1163406"/>
    <lineage>
        <taxon>Eukaryota</taxon>
        <taxon>Fungi</taxon>
        <taxon>Dikarya</taxon>
        <taxon>Ascomycota</taxon>
        <taxon>Pezizomycotina</taxon>
        <taxon>Sordariomycetes</taxon>
        <taxon>Hypocreomycetidae</taxon>
        <taxon>Hypocreales</taxon>
        <taxon>Ophiocordycipitaceae</taxon>
        <taxon>Tolypocladium</taxon>
    </lineage>
</organism>
<dbReference type="Proteomes" id="UP000036947">
    <property type="component" value="Unassembled WGS sequence"/>
</dbReference>
<sequence>SSSVVTDANSLEFFAEHGLLYQEDAPVGGIVATLDQKGLSNNTDGFKFIAEHLLTDSRIRPILKPYLSQDNPQVCSPFSADPGHIFAFSTAPVIGKRIVVYAWGAGSHMEFYANSHIKELKGVRASNGLLEIAEASLKRNGCTAISVRMEKGGIAILHPRHAFRIREGFTNAYGLEITGQVKAKVSHQ</sequence>
<feature type="non-terminal residue" evidence="1">
    <location>
        <position position="1"/>
    </location>
</feature>
<evidence type="ECO:0000313" key="1">
    <source>
        <dbReference type="EMBL" id="KND88468.1"/>
    </source>
</evidence>
<gene>
    <name evidence="1" type="ORF">TOPH_06850</name>
</gene>
<accession>A0A0L0N2W9</accession>
<keyword evidence="2" id="KW-1185">Reference proteome</keyword>
<name>A0A0L0N2W9_TOLOC</name>
<proteinExistence type="predicted"/>
<dbReference type="OrthoDB" id="5068804at2759"/>
<dbReference type="AlphaFoldDB" id="A0A0L0N2W9"/>
<evidence type="ECO:0000313" key="2">
    <source>
        <dbReference type="Proteomes" id="UP000036947"/>
    </source>
</evidence>
<comment type="caution">
    <text evidence="1">The sequence shown here is derived from an EMBL/GenBank/DDBJ whole genome shotgun (WGS) entry which is preliminary data.</text>
</comment>
<protein>
    <submittedName>
        <fullName evidence="1">Uncharacterized protein</fullName>
    </submittedName>
</protein>
<reference evidence="1 2" key="1">
    <citation type="journal article" date="2015" name="BMC Genomics">
        <title>The genome of the truffle-parasite Tolypocladium ophioglossoides and the evolution of antifungal peptaibiotics.</title>
        <authorList>
            <person name="Quandt C.A."/>
            <person name="Bushley K.E."/>
            <person name="Spatafora J.W."/>
        </authorList>
    </citation>
    <scope>NUCLEOTIDE SEQUENCE [LARGE SCALE GENOMIC DNA]</scope>
    <source>
        <strain evidence="1 2">CBS 100239</strain>
    </source>
</reference>
<dbReference type="EMBL" id="LFRF01000025">
    <property type="protein sequence ID" value="KND88468.1"/>
    <property type="molecule type" value="Genomic_DNA"/>
</dbReference>